<dbReference type="GO" id="GO:0016491">
    <property type="term" value="F:oxidoreductase activity"/>
    <property type="evidence" value="ECO:0007669"/>
    <property type="project" value="UniProtKB-KW"/>
</dbReference>
<evidence type="ECO:0000313" key="4">
    <source>
        <dbReference type="EMBL" id="OEU14075.1"/>
    </source>
</evidence>
<dbReference type="GO" id="GO:0008757">
    <property type="term" value="F:S-adenosylmethionine-dependent methyltransferase activity"/>
    <property type="evidence" value="ECO:0007669"/>
    <property type="project" value="InterPro"/>
</dbReference>
<dbReference type="GO" id="GO:0071949">
    <property type="term" value="F:FAD binding"/>
    <property type="evidence" value="ECO:0007669"/>
    <property type="project" value="InterPro"/>
</dbReference>
<dbReference type="InterPro" id="IPR013216">
    <property type="entry name" value="Methyltransf_11"/>
</dbReference>
<dbReference type="Pfam" id="PF01565">
    <property type="entry name" value="FAD_binding_4"/>
    <property type="match status" value="1"/>
</dbReference>
<feature type="domain" description="FAD-binding PCMH-type" evidence="3">
    <location>
        <begin position="31"/>
        <end position="222"/>
    </location>
</feature>
<dbReference type="Gene3D" id="3.30.465.10">
    <property type="match status" value="1"/>
</dbReference>
<evidence type="ECO:0000313" key="5">
    <source>
        <dbReference type="Proteomes" id="UP000095751"/>
    </source>
</evidence>
<dbReference type="SUPFAM" id="SSF53335">
    <property type="entry name" value="S-adenosyl-L-methionine-dependent methyltransferases"/>
    <property type="match status" value="1"/>
</dbReference>
<name>A0A1E7F7V9_9STRA</name>
<sequence length="1766" mass="202498">MNPPPENSSHNATSDAAFTYLNDVSRMSCFPDGTPVSRIFHPRCEADVVNILQSAHHARKQVGIRGTKHSMGGHSICHLGWEIDTKYLRHIKYDKYDSLYNRCVVRCGPGCQWADLIKSLNYFGKSPRTMQSYCTFSVGGTLAVNAHGITTDYCFAESVLEFRLVRVNSNGKAEVVTCCRPEPGETTRNDEFSLGNELFGLVLGGYGMFGVITEVVLKVEDNVHLELDSMQLNIHSMDSGNDDENGNRCDFVRIYDNCRQSAHNGKSNLENSNTSLGTVEIKMARLNTIDLSKVSLYVLRRSSHTAAMSDLPAAPKEMSPTSQLLYKWILPLYKKQRYEIEEKRGEALDWNQDDSLTRNQLLFESAVPLTKLYEPLVKKDDTFVLQEFFCPHDKFSQWIKKAQPIYNDIESQQTDQCQNIILLNTTIRYVEEDTLTFLRYSRSSGGVYAFVLYYRIKREDSVERQLGEFHNRFAEVTLDLGGTFYLPYRKCYSQEMLKTAYPMIEDFAKKKEVLDPNCMFSNLWFDHYILPLCSMDYQRTNARYNDLSIGSCPQHTINITIDNESQSLLLPKEEFWKWLPRNNSSSILRRNNSYRSLLRSKKLRDEFRDQFLVNIFNIADANDVMRVTTMAAWDPANSRDIHIYQQIFDHFHGKCGIAASNKIMLMQYWRGIQQIRRQKDELTRQTVNVLSNLGMLRCIHNYVCVGDHGKIVTELVNKLHMTGKIWVVHNSPDINELHDVISDNSTEKTMPSIATVLERGSLESVAHEEIAYDYISQQANEKLSRIPSETIDLVTMNQGLHHIPLDKLFDFLSEIHRILRHEGVFIIREHDLKISEEETRDGCGKCLYPMLDLAHSIFNAVTGVVIKEEEEEIRAFRPILEWRAILEKIGFVDTLVYEVEKGDPTWDEMLTFYKPCPQKSKVVEPVKFEVSARIIKNVDPPIMTLLHTFLSQIPKFVVSNMHDALICIKRYLPQVHELLLCFFQHEIPLAMEEMMVGAQGSAVLKQITDFFKSHITASSKQWIDLVDGLLSLISQSEVRAVYNFRNMVNMSELFLILPYLERKVMSNRKACAFWEVQLVTFIKGNFPALFPPAEEVESGQGDIGTSTCIQNNWCSEKGYTNNNEVISNKVKGTEVEAVFQDLAKKIPGILDSEKMLTQSGFTLPQQVMLVKRFGGKDLPTTCEAIAGYLNLKIWTEIKEHLQAAGDTGKLPTKALLLSPTSKQQDTLIFHPWHFVFKTFLKAPNIEINRQGIFALRMMGMDEISALYKAAKKEEENNTAIFLDDVQQRNTSLVSRLQGLDHTFSQIGQDQLHDIEEKTIVFDSGIKRKDLFNVAEVIEAKFGYISATSRLVDITQDLQSLHSQIHIKLASRKHNDGTRTNEARVGWLAIHEDQLIKMRDNHSDGKRAIDLLRKNVVGISTLGLAGTNRLKIKYRRLTGVHESHDNMDKVKSTSIESCEVLASSQLINEYLHPDDGEYTWFKLNEWMQVEILDQLVSSLEHTPWYRFPFIQFIRIYFDVFKKQAKIIQGKYGVLTAYGSMAFLTDFIPGVVMSVLFGQLRLLAIPLMAATSNQGYGGTNQSRFLEQCVLRLQLQNVSTTDWVALFRKEVDPRILSVSMLPHNFFVLSTPPFKVMGEILQKVAIRFPSARLLQISNQNEIQVRIILSPEESLDLESLQGQTLKHSFLQAVLRVQGVKYMMQYQYPNTKQCATVYSFDERTGDHITKERMLQNEMHYCFEVQCVSLLDLIRTCEGIACCRVEQIYDFWN</sequence>
<dbReference type="EMBL" id="KV784361">
    <property type="protein sequence ID" value="OEU14075.1"/>
    <property type="molecule type" value="Genomic_DNA"/>
</dbReference>
<dbReference type="InParanoid" id="A0A1E7F7V9"/>
<dbReference type="InterPro" id="IPR050432">
    <property type="entry name" value="FAD-linked_Oxidoreductases_BP"/>
</dbReference>
<keyword evidence="2" id="KW-0560">Oxidoreductase</keyword>
<dbReference type="InterPro" id="IPR036318">
    <property type="entry name" value="FAD-bd_PCMH-like_sf"/>
</dbReference>
<reference evidence="4 5" key="1">
    <citation type="submission" date="2016-09" db="EMBL/GenBank/DDBJ databases">
        <title>Extensive genetic diversity and differential bi-allelic expression allows diatom success in the polar Southern Ocean.</title>
        <authorList>
            <consortium name="DOE Joint Genome Institute"/>
            <person name="Mock T."/>
            <person name="Otillar R.P."/>
            <person name="Strauss J."/>
            <person name="Dupont C."/>
            <person name="Frickenhaus S."/>
            <person name="Maumus F."/>
            <person name="Mcmullan M."/>
            <person name="Sanges R."/>
            <person name="Schmutz J."/>
            <person name="Toseland A."/>
            <person name="Valas R."/>
            <person name="Veluchamy A."/>
            <person name="Ward B.J."/>
            <person name="Allen A."/>
            <person name="Barry K."/>
            <person name="Falciatore A."/>
            <person name="Ferrante M."/>
            <person name="Fortunato A.E."/>
            <person name="Gloeckner G."/>
            <person name="Gruber A."/>
            <person name="Hipkin R."/>
            <person name="Janech M."/>
            <person name="Kroth P."/>
            <person name="Leese F."/>
            <person name="Lindquist E."/>
            <person name="Lyon B.R."/>
            <person name="Martin J."/>
            <person name="Mayer C."/>
            <person name="Parker M."/>
            <person name="Quesneville H."/>
            <person name="Raymond J."/>
            <person name="Uhlig C."/>
            <person name="Valentin K.U."/>
            <person name="Worden A.Z."/>
            <person name="Armbrust E.V."/>
            <person name="Bowler C."/>
            <person name="Green B."/>
            <person name="Moulton V."/>
            <person name="Van Oosterhout C."/>
            <person name="Grigoriev I."/>
        </authorList>
    </citation>
    <scope>NUCLEOTIDE SEQUENCE [LARGE SCALE GENOMIC DNA]</scope>
    <source>
        <strain evidence="4 5">CCMP1102</strain>
    </source>
</reference>
<dbReference type="PANTHER" id="PTHR13878">
    <property type="entry name" value="GULONOLACTONE OXIDASE"/>
    <property type="match status" value="1"/>
</dbReference>
<accession>A0A1E7F7V9</accession>
<dbReference type="PROSITE" id="PS51387">
    <property type="entry name" value="FAD_PCMH"/>
    <property type="match status" value="1"/>
</dbReference>
<protein>
    <recommendedName>
        <fullName evidence="3">FAD-binding PCMH-type domain-containing protein</fullName>
    </recommendedName>
</protein>
<dbReference type="InterPro" id="IPR016169">
    <property type="entry name" value="FAD-bd_PCMH_sub2"/>
</dbReference>
<comment type="similarity">
    <text evidence="1">Belongs to the oxygen-dependent FAD-linked oxidoreductase family.</text>
</comment>
<proteinExistence type="inferred from homology"/>
<dbReference type="InterPro" id="IPR016166">
    <property type="entry name" value="FAD-bd_PCMH"/>
</dbReference>
<dbReference type="OrthoDB" id="415825at2759"/>
<dbReference type="Gene3D" id="3.40.50.150">
    <property type="entry name" value="Vaccinia Virus protein VP39"/>
    <property type="match status" value="1"/>
</dbReference>
<keyword evidence="5" id="KW-1185">Reference proteome</keyword>
<gene>
    <name evidence="4" type="ORF">FRACYDRAFT_242429</name>
</gene>
<dbReference type="KEGG" id="fcy:FRACYDRAFT_242429"/>
<organism evidence="4 5">
    <name type="scientific">Fragilariopsis cylindrus CCMP1102</name>
    <dbReference type="NCBI Taxonomy" id="635003"/>
    <lineage>
        <taxon>Eukaryota</taxon>
        <taxon>Sar</taxon>
        <taxon>Stramenopiles</taxon>
        <taxon>Ochrophyta</taxon>
        <taxon>Bacillariophyta</taxon>
        <taxon>Bacillariophyceae</taxon>
        <taxon>Bacillariophycidae</taxon>
        <taxon>Bacillariales</taxon>
        <taxon>Bacillariaceae</taxon>
        <taxon>Fragilariopsis</taxon>
    </lineage>
</organism>
<dbReference type="Pfam" id="PF08241">
    <property type="entry name" value="Methyltransf_11"/>
    <property type="match status" value="1"/>
</dbReference>
<evidence type="ECO:0000259" key="3">
    <source>
        <dbReference type="PROSITE" id="PS51387"/>
    </source>
</evidence>
<dbReference type="InterPro" id="IPR029063">
    <property type="entry name" value="SAM-dependent_MTases_sf"/>
</dbReference>
<evidence type="ECO:0000256" key="1">
    <source>
        <dbReference type="ARBA" id="ARBA00005466"/>
    </source>
</evidence>
<evidence type="ECO:0000256" key="2">
    <source>
        <dbReference type="ARBA" id="ARBA00023002"/>
    </source>
</evidence>
<dbReference type="SUPFAM" id="SSF56176">
    <property type="entry name" value="FAD-binding/transporter-associated domain-like"/>
    <property type="match status" value="1"/>
</dbReference>
<dbReference type="PANTHER" id="PTHR13878:SF53">
    <property type="entry name" value="CYTOKININ DEHYDROGENASE 6"/>
    <property type="match status" value="1"/>
</dbReference>
<dbReference type="InterPro" id="IPR006094">
    <property type="entry name" value="Oxid_FAD_bind_N"/>
</dbReference>
<dbReference type="Proteomes" id="UP000095751">
    <property type="component" value="Unassembled WGS sequence"/>
</dbReference>